<feature type="chain" id="PRO_5045351206" description="ABM domain-containing protein" evidence="1">
    <location>
        <begin position="30"/>
        <end position="112"/>
    </location>
</feature>
<dbReference type="Proteomes" id="UP000218891">
    <property type="component" value="Chromosome"/>
</dbReference>
<sequence length="112" mass="12124">MAGLLRLSRRSVVAAMPVCLLAWRAAAWGVPDTPAPGTQHVLRVETGISEAAAASLATALRRATGCLRVDVFRGEGQEVAMFQRWRTQADGDAFWLGQTDARALAYLSRLEI</sequence>
<evidence type="ECO:0000256" key="1">
    <source>
        <dbReference type="SAM" id="SignalP"/>
    </source>
</evidence>
<organism evidence="3 4">
    <name type="scientific">Phaeobacter piscinae</name>
    <dbReference type="NCBI Taxonomy" id="1580596"/>
    <lineage>
        <taxon>Bacteria</taxon>
        <taxon>Pseudomonadati</taxon>
        <taxon>Pseudomonadota</taxon>
        <taxon>Alphaproteobacteria</taxon>
        <taxon>Rhodobacterales</taxon>
        <taxon>Roseobacteraceae</taxon>
        <taxon>Phaeobacter</taxon>
    </lineage>
</organism>
<evidence type="ECO:0000313" key="3">
    <source>
        <dbReference type="EMBL" id="ATG36953.1"/>
    </source>
</evidence>
<reference evidence="3 4" key="3">
    <citation type="journal article" date="2017" name="Int. J. Syst. Evol. Microbiol.">
        <title>Adaptation of Surface-Associated Bacteria to the Open Ocean: A Genomically Distinct Subpopulation of Phaeobacter gallaeciensis Colonizes Pacific Mesozooplankton.</title>
        <authorList>
            <person name="Freese H.M."/>
            <person name="Methner A."/>
            <person name="Overmann J."/>
        </authorList>
    </citation>
    <scope>NUCLEOTIDE SEQUENCE [LARGE SCALE GENOMIC DNA]</scope>
    <source>
        <strain evidence="3 4">P36</strain>
    </source>
</reference>
<protein>
    <recommendedName>
        <fullName evidence="2">ABM domain-containing protein</fullName>
    </recommendedName>
</protein>
<proteinExistence type="predicted"/>
<reference evidence="3 4" key="4">
    <citation type="journal article" date="2018" name="Environ. Microbiol. Rep.">
        <title>Phylogenetic distribution of roseobacticides in the Roseobacter group and their effect on microalgae.</title>
        <authorList>
            <person name="Sonnenschein E.C."/>
            <person name="Phippen C.B."/>
            <person name="Bentzon-Tilia M."/>
            <person name="Rasmussen S.A."/>
            <person name="Nielsen K.F."/>
            <person name="Gram L."/>
        </authorList>
    </citation>
    <scope>NUCLEOTIDE SEQUENCE [LARGE SCALE GENOMIC DNA]</scope>
    <source>
        <strain evidence="3 4">P36</strain>
    </source>
</reference>
<evidence type="ECO:0000259" key="2">
    <source>
        <dbReference type="Pfam" id="PF03992"/>
    </source>
</evidence>
<accession>A0ABM6PGQ9</accession>
<reference evidence="3 4" key="1">
    <citation type="journal article" date="2017" name="Front. Microbiol.">
        <title>Phaeobacter piscinae sp. nov., a species of the Roseobacter group and potential aquaculture probiont.</title>
        <authorList>
            <person name="Sonnenschein E.C."/>
            <person name="Phippen C.B.W."/>
            <person name="Nielsen K.F."/>
            <person name="Mateiu R.V."/>
            <person name="Melchiorsen J."/>
            <person name="Gram L."/>
            <person name="Overmann J."/>
            <person name="Freese H.M."/>
        </authorList>
    </citation>
    <scope>NUCLEOTIDE SEQUENCE [LARGE SCALE GENOMIC DNA]</scope>
    <source>
        <strain evidence="3 4">P36</strain>
    </source>
</reference>
<reference evidence="3 4" key="2">
    <citation type="journal article" date="2017" name="Genome Biol. Evol.">
        <title>Trajectories and Drivers of Genome Evolution in Surface-Associated Marine Phaeobacter.</title>
        <authorList>
            <person name="Freese H.M."/>
            <person name="Sikorski J."/>
            <person name="Bunk B."/>
            <person name="Scheuner C."/>
            <person name="Meier-Kolthoff J.P."/>
            <person name="Sproer C."/>
            <person name="Gram L."/>
            <person name="Overmann J."/>
        </authorList>
    </citation>
    <scope>NUCLEOTIDE SEQUENCE [LARGE SCALE GENOMIC DNA]</scope>
    <source>
        <strain evidence="3 4">P36</strain>
    </source>
</reference>
<dbReference type="Pfam" id="PF03992">
    <property type="entry name" value="ABM"/>
    <property type="match status" value="1"/>
</dbReference>
<dbReference type="EMBL" id="CP010643">
    <property type="protein sequence ID" value="ATG36953.1"/>
    <property type="molecule type" value="Genomic_DNA"/>
</dbReference>
<feature type="domain" description="ABM" evidence="2">
    <location>
        <begin position="50"/>
        <end position="94"/>
    </location>
</feature>
<dbReference type="RefSeq" id="WP_096789911.1">
    <property type="nucleotide sequence ID" value="NZ_CP010643.1"/>
</dbReference>
<gene>
    <name evidence="3" type="ORF">PhaeoP36_02856</name>
</gene>
<name>A0ABM6PGQ9_9RHOB</name>
<keyword evidence="4" id="KW-1185">Reference proteome</keyword>
<feature type="signal peptide" evidence="1">
    <location>
        <begin position="1"/>
        <end position="29"/>
    </location>
</feature>
<evidence type="ECO:0000313" key="4">
    <source>
        <dbReference type="Proteomes" id="UP000218891"/>
    </source>
</evidence>
<dbReference type="InterPro" id="IPR011008">
    <property type="entry name" value="Dimeric_a/b-barrel"/>
</dbReference>
<keyword evidence="1" id="KW-0732">Signal</keyword>
<dbReference type="InterPro" id="IPR007138">
    <property type="entry name" value="ABM_dom"/>
</dbReference>
<dbReference type="SUPFAM" id="SSF54909">
    <property type="entry name" value="Dimeric alpha+beta barrel"/>
    <property type="match status" value="1"/>
</dbReference>